<dbReference type="OrthoDB" id="1110759at2759"/>
<dbReference type="STRING" id="157652.A0A371H5W7"/>
<keyword evidence="5" id="KW-0539">Nucleus</keyword>
<name>A0A371H5W7_MUCPR</name>
<dbReference type="InterPro" id="IPR036390">
    <property type="entry name" value="WH_DNA-bd_sf"/>
</dbReference>
<dbReference type="GO" id="GO:0030261">
    <property type="term" value="P:chromosome condensation"/>
    <property type="evidence" value="ECO:0007669"/>
    <property type="project" value="TreeGrafter"/>
</dbReference>
<dbReference type="PANTHER" id="PTHR11467">
    <property type="entry name" value="HISTONE H1"/>
    <property type="match status" value="1"/>
</dbReference>
<sequence>MATEEVNKPLSLPPYPELIVKALEALNEPNGSNKSAISKHIETTYGELPDSTLLVHHLNKMKDNGDLVFLKNNYMKPDPNAPPKRGRGRPPKPKVPLPPGTVLSPPRPRGRPPKDPNAPPKSPKAKVTPGSGRPRGRPKKIPRSPAALSVSAPTAVSTGRPRGRPPKVKPQLTEVSSCKRTRKIPKRFIHVQFLGPLAILVDLRVHNGDAFCRSNHSRKCYLNSSRSRCARCITSMATEEVNKSLSLPPYPELIVKALEALNEPNGSNKSAISKHIETTYGELPDSTLLAHHLNKMKDNGDLVFLKNNYMKPDPNAPPKRGRGRPPKPKVPLPPGTVLSPPRPRGRPPKDPNAPPKSPKAKATPGSGRPRGRPKKIPRSPVAVSVSGPTAVSSGRPRGRPPKVKPQLT</sequence>
<evidence type="ECO:0000313" key="9">
    <source>
        <dbReference type="Proteomes" id="UP000257109"/>
    </source>
</evidence>
<dbReference type="PROSITE" id="PS51504">
    <property type="entry name" value="H15"/>
    <property type="match status" value="2"/>
</dbReference>
<evidence type="ECO:0000256" key="5">
    <source>
        <dbReference type="ARBA" id="ARBA00023242"/>
    </source>
</evidence>
<keyword evidence="4" id="KW-0238">DNA-binding</keyword>
<feature type="region of interest" description="Disordered" evidence="6">
    <location>
        <begin position="70"/>
        <end position="171"/>
    </location>
</feature>
<dbReference type="PRINTS" id="PR00930">
    <property type="entry name" value="HIGHMOBLTYIY"/>
</dbReference>
<feature type="non-terminal residue" evidence="8">
    <location>
        <position position="408"/>
    </location>
</feature>
<dbReference type="GO" id="GO:0003690">
    <property type="term" value="F:double-stranded DNA binding"/>
    <property type="evidence" value="ECO:0007669"/>
    <property type="project" value="TreeGrafter"/>
</dbReference>
<dbReference type="AlphaFoldDB" id="A0A371H5W7"/>
<dbReference type="GO" id="GO:0031492">
    <property type="term" value="F:nucleosomal DNA binding"/>
    <property type="evidence" value="ECO:0007669"/>
    <property type="project" value="TreeGrafter"/>
</dbReference>
<keyword evidence="9" id="KW-1185">Reference proteome</keyword>
<dbReference type="GO" id="GO:0006355">
    <property type="term" value="P:regulation of DNA-templated transcription"/>
    <property type="evidence" value="ECO:0007669"/>
    <property type="project" value="InterPro"/>
</dbReference>
<dbReference type="Proteomes" id="UP000257109">
    <property type="component" value="Unassembled WGS sequence"/>
</dbReference>
<proteinExistence type="predicted"/>
<dbReference type="InterPro" id="IPR005818">
    <property type="entry name" value="Histone_H1/H5_H15"/>
</dbReference>
<dbReference type="FunFam" id="1.10.10.10:FF:000493">
    <property type="entry name" value="HMG-Y-related protein A"/>
    <property type="match status" value="2"/>
</dbReference>
<evidence type="ECO:0000256" key="6">
    <source>
        <dbReference type="SAM" id="MobiDB-lite"/>
    </source>
</evidence>
<protein>
    <recommendedName>
        <fullName evidence="7">H15 domain-containing protein</fullName>
    </recommendedName>
</protein>
<organism evidence="8 9">
    <name type="scientific">Mucuna pruriens</name>
    <name type="common">Velvet bean</name>
    <name type="synonym">Dolichos pruriens</name>
    <dbReference type="NCBI Taxonomy" id="157652"/>
    <lineage>
        <taxon>Eukaryota</taxon>
        <taxon>Viridiplantae</taxon>
        <taxon>Streptophyta</taxon>
        <taxon>Embryophyta</taxon>
        <taxon>Tracheophyta</taxon>
        <taxon>Spermatophyta</taxon>
        <taxon>Magnoliopsida</taxon>
        <taxon>eudicotyledons</taxon>
        <taxon>Gunneridae</taxon>
        <taxon>Pentapetalae</taxon>
        <taxon>rosids</taxon>
        <taxon>fabids</taxon>
        <taxon>Fabales</taxon>
        <taxon>Fabaceae</taxon>
        <taxon>Papilionoideae</taxon>
        <taxon>50 kb inversion clade</taxon>
        <taxon>NPAAA clade</taxon>
        <taxon>indigoferoid/millettioid clade</taxon>
        <taxon>Phaseoleae</taxon>
        <taxon>Mucuna</taxon>
    </lineage>
</organism>
<keyword evidence="3" id="KW-0677">Repeat</keyword>
<dbReference type="GO" id="GO:0000786">
    <property type="term" value="C:nucleosome"/>
    <property type="evidence" value="ECO:0007669"/>
    <property type="project" value="InterPro"/>
</dbReference>
<dbReference type="InterPro" id="IPR000116">
    <property type="entry name" value="HMGA"/>
</dbReference>
<comment type="subcellular location">
    <subcellularLocation>
        <location evidence="2">Chromosome</location>
    </subcellularLocation>
    <subcellularLocation>
        <location evidence="1">Nucleus</location>
    </subcellularLocation>
</comment>
<dbReference type="SMART" id="SM00384">
    <property type="entry name" value="AT_hook"/>
    <property type="match status" value="8"/>
</dbReference>
<dbReference type="InterPro" id="IPR036388">
    <property type="entry name" value="WH-like_DNA-bd_sf"/>
</dbReference>
<comment type="caution">
    <text evidence="8">The sequence shown here is derived from an EMBL/GenBank/DDBJ whole genome shotgun (WGS) entry which is preliminary data.</text>
</comment>
<evidence type="ECO:0000313" key="8">
    <source>
        <dbReference type="EMBL" id="RDX98208.1"/>
    </source>
</evidence>
<evidence type="ECO:0000256" key="3">
    <source>
        <dbReference type="ARBA" id="ARBA00022737"/>
    </source>
</evidence>
<dbReference type="SUPFAM" id="SSF46785">
    <property type="entry name" value="Winged helix' DNA-binding domain"/>
    <property type="match status" value="2"/>
</dbReference>
<accession>A0A371H5W7</accession>
<evidence type="ECO:0000256" key="4">
    <source>
        <dbReference type="ARBA" id="ARBA00023125"/>
    </source>
</evidence>
<feature type="domain" description="H15" evidence="7">
    <location>
        <begin position="11"/>
        <end position="78"/>
    </location>
</feature>
<evidence type="ECO:0000259" key="7">
    <source>
        <dbReference type="PROSITE" id="PS51504"/>
    </source>
</evidence>
<feature type="domain" description="H15" evidence="7">
    <location>
        <begin position="246"/>
        <end position="313"/>
    </location>
</feature>
<dbReference type="Pfam" id="PF00538">
    <property type="entry name" value="Linker_histone"/>
    <property type="match status" value="2"/>
</dbReference>
<evidence type="ECO:0000256" key="1">
    <source>
        <dbReference type="ARBA" id="ARBA00004123"/>
    </source>
</evidence>
<evidence type="ECO:0000256" key="2">
    <source>
        <dbReference type="ARBA" id="ARBA00004286"/>
    </source>
</evidence>
<dbReference type="SMART" id="SM00526">
    <property type="entry name" value="H15"/>
    <property type="match status" value="2"/>
</dbReference>
<gene>
    <name evidence="8" type="ORF">CR513_18904</name>
</gene>
<dbReference type="GO" id="GO:0005730">
    <property type="term" value="C:nucleolus"/>
    <property type="evidence" value="ECO:0007669"/>
    <property type="project" value="TreeGrafter"/>
</dbReference>
<dbReference type="GO" id="GO:0006334">
    <property type="term" value="P:nucleosome assembly"/>
    <property type="evidence" value="ECO:0007669"/>
    <property type="project" value="InterPro"/>
</dbReference>
<dbReference type="EMBL" id="QJKJ01003493">
    <property type="protein sequence ID" value="RDX98208.1"/>
    <property type="molecule type" value="Genomic_DNA"/>
</dbReference>
<feature type="region of interest" description="Disordered" evidence="6">
    <location>
        <begin position="305"/>
        <end position="408"/>
    </location>
</feature>
<reference evidence="8" key="1">
    <citation type="submission" date="2018-05" db="EMBL/GenBank/DDBJ databases">
        <title>Draft genome of Mucuna pruriens seed.</title>
        <authorList>
            <person name="Nnadi N.E."/>
            <person name="Vos R."/>
            <person name="Hasami M.H."/>
            <person name="Devisetty U.K."/>
            <person name="Aguiy J.C."/>
        </authorList>
    </citation>
    <scope>NUCLEOTIDE SEQUENCE [LARGE SCALE GENOMIC DNA]</scope>
    <source>
        <strain evidence="8">JCA_2017</strain>
    </source>
</reference>
<dbReference type="Gene3D" id="1.10.10.10">
    <property type="entry name" value="Winged helix-like DNA-binding domain superfamily/Winged helix DNA-binding domain"/>
    <property type="match status" value="2"/>
</dbReference>
<dbReference type="PANTHER" id="PTHR11467:SF162">
    <property type="entry name" value="HMG-Y-RELATED PROTEIN A"/>
    <property type="match status" value="1"/>
</dbReference>
<dbReference type="InterPro" id="IPR017956">
    <property type="entry name" value="AT_hook_DNA-bd_motif"/>
</dbReference>
<dbReference type="PRINTS" id="PR00929">
    <property type="entry name" value="ATHOOK"/>
</dbReference>
<dbReference type="GO" id="GO:0045910">
    <property type="term" value="P:negative regulation of DNA recombination"/>
    <property type="evidence" value="ECO:0007669"/>
    <property type="project" value="TreeGrafter"/>
</dbReference>